<evidence type="ECO:0000313" key="3">
    <source>
        <dbReference type="Proteomes" id="UP001429601"/>
    </source>
</evidence>
<feature type="transmembrane region" description="Helical" evidence="1">
    <location>
        <begin position="6"/>
        <end position="24"/>
    </location>
</feature>
<evidence type="ECO:0000313" key="2">
    <source>
        <dbReference type="EMBL" id="NID04480.1"/>
    </source>
</evidence>
<dbReference type="EMBL" id="JAAQQR010000002">
    <property type="protein sequence ID" value="NID04480.1"/>
    <property type="molecule type" value="Genomic_DNA"/>
</dbReference>
<dbReference type="Proteomes" id="UP001429601">
    <property type="component" value="Unassembled WGS sequence"/>
</dbReference>
<keyword evidence="1" id="KW-1133">Transmembrane helix</keyword>
<keyword evidence="1" id="KW-0812">Transmembrane</keyword>
<keyword evidence="3" id="KW-1185">Reference proteome</keyword>
<name>A0ABX0Q1T3_9GAMM</name>
<organism evidence="2 3">
    <name type="scientific">Luteibacter jiangsuensis</name>
    <dbReference type="NCBI Taxonomy" id="637577"/>
    <lineage>
        <taxon>Bacteria</taxon>
        <taxon>Pseudomonadati</taxon>
        <taxon>Pseudomonadota</taxon>
        <taxon>Gammaproteobacteria</taxon>
        <taxon>Lysobacterales</taxon>
        <taxon>Rhodanobacteraceae</taxon>
        <taxon>Luteibacter</taxon>
    </lineage>
</organism>
<reference evidence="2 3" key="1">
    <citation type="journal article" date="2011" name="Curr. Microbiol.">
        <title>Luteibacter jiangsuensis sp. nov.: a methamidophos-degrading bacterium isolated from a methamidophos-manufacturing factory.</title>
        <authorList>
            <person name="Wang L."/>
            <person name="Wang G.L."/>
            <person name="Li S.P."/>
            <person name="Jiang J.D."/>
        </authorList>
    </citation>
    <scope>NUCLEOTIDE SEQUENCE [LARGE SCALE GENOMIC DNA]</scope>
    <source>
        <strain evidence="2 3">CGMCC 1.10133</strain>
    </source>
</reference>
<keyword evidence="1" id="KW-0472">Membrane</keyword>
<accession>A0ABX0Q1T3</accession>
<evidence type="ECO:0000256" key="1">
    <source>
        <dbReference type="SAM" id="Phobius"/>
    </source>
</evidence>
<gene>
    <name evidence="2" type="ORF">HBF26_06260</name>
</gene>
<comment type="caution">
    <text evidence="2">The sequence shown here is derived from an EMBL/GenBank/DDBJ whole genome shotgun (WGS) entry which is preliminary data.</text>
</comment>
<sequence length="98" mass="10807">MIHTLLFLNLGACCLIVLSALWLVTDHSKTRVVRMCFGLIMCGAFVNVVALWSAFEQFHPDHPITWPPETMLNLGSSILLGRWAFSSLRPGRAASPPG</sequence>
<proteinExistence type="predicted"/>
<feature type="transmembrane region" description="Helical" evidence="1">
    <location>
        <begin position="36"/>
        <end position="55"/>
    </location>
</feature>
<dbReference type="RefSeq" id="WP_167124146.1">
    <property type="nucleotide sequence ID" value="NZ_JAAQQR010000002.1"/>
</dbReference>
<protein>
    <submittedName>
        <fullName evidence="2">Uncharacterized protein</fullName>
    </submittedName>
</protein>